<evidence type="ECO:0000256" key="6">
    <source>
        <dbReference type="ARBA" id="ARBA00022821"/>
    </source>
</evidence>
<comment type="catalytic activity">
    <reaction evidence="10">
        <text>jasmonate + 2-oxoglutarate + O2 = (1R,2R)-12-hydroxyjasmonate + succinate + CO2</text>
        <dbReference type="Rhea" id="RHEA:67144"/>
        <dbReference type="ChEBI" id="CHEBI:15379"/>
        <dbReference type="ChEBI" id="CHEBI:16526"/>
        <dbReference type="ChEBI" id="CHEBI:16810"/>
        <dbReference type="ChEBI" id="CHEBI:30031"/>
        <dbReference type="ChEBI" id="CHEBI:58431"/>
        <dbReference type="ChEBI" id="CHEBI:132022"/>
    </reaction>
    <physiologicalReaction direction="left-to-right" evidence="10">
        <dbReference type="Rhea" id="RHEA:67145"/>
    </physiologicalReaction>
</comment>
<feature type="region of interest" description="Disordered" evidence="12">
    <location>
        <begin position="1"/>
        <end position="36"/>
    </location>
</feature>
<dbReference type="SUPFAM" id="SSF51197">
    <property type="entry name" value="Clavaminate synthase-like"/>
    <property type="match status" value="1"/>
</dbReference>
<evidence type="ECO:0000256" key="4">
    <source>
        <dbReference type="ARBA" id="ARBA00022723"/>
    </source>
</evidence>
<reference evidence="14" key="1">
    <citation type="journal article" date="2019" name="Database">
        <title>The radish genome database (RadishGD): an integrated information resource for radish genomics.</title>
        <authorList>
            <person name="Yu H.J."/>
            <person name="Baek S."/>
            <person name="Lee Y.J."/>
            <person name="Cho A."/>
            <person name="Mun J.H."/>
        </authorList>
    </citation>
    <scope>NUCLEOTIDE SEQUENCE [LARGE SCALE GENOMIC DNA]</scope>
    <source>
        <strain evidence="14">cv. WK10039</strain>
    </source>
</reference>
<dbReference type="RefSeq" id="XP_056845421.1">
    <property type="nucleotide sequence ID" value="XM_056989441.1"/>
</dbReference>
<evidence type="ECO:0000313" key="16">
    <source>
        <dbReference type="RefSeq" id="XP_056853545.1"/>
    </source>
</evidence>
<comment type="cofactor">
    <cofactor evidence="1">
        <name>Fe(2+)</name>
        <dbReference type="ChEBI" id="CHEBI:29033"/>
    </cofactor>
</comment>
<dbReference type="GO" id="GO:1900366">
    <property type="term" value="P:negative regulation of defense response to insect"/>
    <property type="evidence" value="ECO:0007669"/>
    <property type="project" value="UniProtKB-ARBA"/>
</dbReference>
<keyword evidence="6" id="KW-0611">Plant defense</keyword>
<dbReference type="FunFam" id="2.60.120.330:FF:000008">
    <property type="entry name" value="Jasmonate-regulated gene 21"/>
    <property type="match status" value="1"/>
</dbReference>
<dbReference type="InterPro" id="IPR027443">
    <property type="entry name" value="IPNS-like_sf"/>
</dbReference>
<dbReference type="RefSeq" id="XP_056853545.1">
    <property type="nucleotide sequence ID" value="XM_056997565.1"/>
</dbReference>
<evidence type="ECO:0000256" key="7">
    <source>
        <dbReference type="ARBA" id="ARBA00022964"/>
    </source>
</evidence>
<dbReference type="GeneID" id="130502826"/>
<dbReference type="InterPro" id="IPR044861">
    <property type="entry name" value="IPNS-like_FE2OG_OXY"/>
</dbReference>
<reference evidence="15 16" key="2">
    <citation type="submission" date="2025-04" db="UniProtKB">
        <authorList>
            <consortium name="RefSeq"/>
        </authorList>
    </citation>
    <scope>IDENTIFICATION</scope>
    <source>
        <tissue evidence="15 16">Leaf</tissue>
    </source>
</reference>
<dbReference type="AlphaFoldDB" id="A0A6J0K371"/>
<evidence type="ECO:0000259" key="13">
    <source>
        <dbReference type="PROSITE" id="PS51471"/>
    </source>
</evidence>
<evidence type="ECO:0000256" key="5">
    <source>
        <dbReference type="ARBA" id="ARBA00022819"/>
    </source>
</evidence>
<evidence type="ECO:0000256" key="12">
    <source>
        <dbReference type="SAM" id="MobiDB-lite"/>
    </source>
</evidence>
<dbReference type="InterPro" id="IPR050295">
    <property type="entry name" value="Plant_2OG-oxidoreductases"/>
</dbReference>
<dbReference type="PRINTS" id="PR00682">
    <property type="entry name" value="IPNSYNTHASE"/>
</dbReference>
<evidence type="ECO:0000256" key="9">
    <source>
        <dbReference type="ARBA" id="ARBA00023004"/>
    </source>
</evidence>
<dbReference type="GO" id="GO:0006952">
    <property type="term" value="P:defense response"/>
    <property type="evidence" value="ECO:0007669"/>
    <property type="project" value="UniProtKB-KW"/>
</dbReference>
<keyword evidence="7" id="KW-0223">Dioxygenase</keyword>
<organism evidence="14 16">
    <name type="scientific">Raphanus sativus</name>
    <name type="common">Radish</name>
    <name type="synonym">Raphanus raphanistrum var. sativus</name>
    <dbReference type="NCBI Taxonomy" id="3726"/>
    <lineage>
        <taxon>Eukaryota</taxon>
        <taxon>Viridiplantae</taxon>
        <taxon>Streptophyta</taxon>
        <taxon>Embryophyta</taxon>
        <taxon>Tracheophyta</taxon>
        <taxon>Spermatophyta</taxon>
        <taxon>Magnoliopsida</taxon>
        <taxon>eudicotyledons</taxon>
        <taxon>Gunneridae</taxon>
        <taxon>Pentapetalae</taxon>
        <taxon>rosids</taxon>
        <taxon>malvids</taxon>
        <taxon>Brassicales</taxon>
        <taxon>Brassicaceae</taxon>
        <taxon>Brassiceae</taxon>
        <taxon>Raphanus</taxon>
    </lineage>
</organism>
<dbReference type="InterPro" id="IPR026992">
    <property type="entry name" value="DIOX_N"/>
</dbReference>
<dbReference type="GO" id="GO:0046872">
    <property type="term" value="F:metal ion binding"/>
    <property type="evidence" value="ECO:0007669"/>
    <property type="project" value="UniProtKB-KW"/>
</dbReference>
<dbReference type="Gene3D" id="2.60.120.330">
    <property type="entry name" value="B-lactam Antibiotic, Isopenicillin N Synthase, Chain"/>
    <property type="match status" value="1"/>
</dbReference>
<accession>A0A6J0K371</accession>
<name>A0A6J0K371_RAPSA</name>
<comment type="cofactor">
    <cofactor evidence="2">
        <name>L-ascorbate</name>
        <dbReference type="ChEBI" id="CHEBI:38290"/>
    </cofactor>
</comment>
<keyword evidence="4 11" id="KW-0479">Metal-binding</keyword>
<keyword evidence="5" id="KW-1184">Jasmonic acid signaling pathway</keyword>
<dbReference type="GO" id="GO:1900150">
    <property type="term" value="P:regulation of defense response to fungus"/>
    <property type="evidence" value="ECO:0007669"/>
    <property type="project" value="UniProtKB-ARBA"/>
</dbReference>
<keyword evidence="14" id="KW-1185">Reference proteome</keyword>
<evidence type="ECO:0000313" key="14">
    <source>
        <dbReference type="Proteomes" id="UP000504610"/>
    </source>
</evidence>
<protein>
    <submittedName>
        <fullName evidence="15 16">Jasmonate-induced oxygenase 1-like isoform X2</fullName>
    </submittedName>
</protein>
<proteinExistence type="inferred from homology"/>
<dbReference type="GO" id="GO:0120091">
    <property type="term" value="F:jasmonic acid hydrolase"/>
    <property type="evidence" value="ECO:0007669"/>
    <property type="project" value="UniProtKB-ARBA"/>
</dbReference>
<evidence type="ECO:0000256" key="2">
    <source>
        <dbReference type="ARBA" id="ARBA00001961"/>
    </source>
</evidence>
<dbReference type="GO" id="GO:0051213">
    <property type="term" value="F:dioxygenase activity"/>
    <property type="evidence" value="ECO:0007669"/>
    <property type="project" value="UniProtKB-KW"/>
</dbReference>
<evidence type="ECO:0000256" key="8">
    <source>
        <dbReference type="ARBA" id="ARBA00023002"/>
    </source>
</evidence>
<dbReference type="Pfam" id="PF03171">
    <property type="entry name" value="2OG-FeII_Oxy"/>
    <property type="match status" value="1"/>
</dbReference>
<feature type="domain" description="Fe2OG dioxygenase" evidence="13">
    <location>
        <begin position="236"/>
        <end position="337"/>
    </location>
</feature>
<comment type="similarity">
    <text evidence="3 11">Belongs to the iron/ascorbate-dependent oxidoreductase family.</text>
</comment>
<dbReference type="PANTHER" id="PTHR47991">
    <property type="entry name" value="OXOGLUTARATE/IRON-DEPENDENT DIOXYGENASE"/>
    <property type="match status" value="1"/>
</dbReference>
<dbReference type="GO" id="GO:2000022">
    <property type="term" value="P:regulation of jasmonic acid mediated signaling pathway"/>
    <property type="evidence" value="ECO:0007669"/>
    <property type="project" value="UniProtKB-ARBA"/>
</dbReference>
<keyword evidence="9 11" id="KW-0408">Iron</keyword>
<evidence type="ECO:0000256" key="11">
    <source>
        <dbReference type="RuleBase" id="RU003682"/>
    </source>
</evidence>
<dbReference type="InterPro" id="IPR005123">
    <property type="entry name" value="Oxoglu/Fe-dep_dioxygenase_dom"/>
</dbReference>
<dbReference type="Proteomes" id="UP000504610">
    <property type="component" value="Chromosome 6"/>
</dbReference>
<dbReference type="PROSITE" id="PS51471">
    <property type="entry name" value="FE2OG_OXY"/>
    <property type="match status" value="1"/>
</dbReference>
<sequence length="390" mass="44105">MNHQNEIMLKKETTDKNGLNTMSEHDSTKNGLGEKWPEPTVRVQSLAESNLATVPDRYIKPPSERPDQTIIINHQPKTAAINIPVVDLNSLFSGNEDEKERISEACREFGFFQVINHGVTPELMEAAREAWRSFFNLPVEAKEVYSNSPSTYEGYGSRLGVEKGAILDWNDYYFLHYLPLVLKDLNKWPSLPSSIREVMDEYGEELVKLGERLARVLSSNLGLKEEQLQEAFGGEDVGACMRVNYYPKCPRPELALGLSPHSDPGGLTILLPDDKVVGLQVRYDDTWITVNSLPHAFIVNLGDQIQILSNSIYKSSEHRVIVNSQKERVSLAFFYNPKSDIPIQPLQQLVTSTNPPLYPPMSFDEYRLFIRTQGPRGKAYVESHISPLVN</sequence>
<gene>
    <name evidence="16" type="primary">LOC130502826</name>
    <name evidence="15" type="synonym">LOC108813755</name>
</gene>
<keyword evidence="8 11" id="KW-0560">Oxidoreductase</keyword>
<dbReference type="Pfam" id="PF14226">
    <property type="entry name" value="DIOX_N"/>
    <property type="match status" value="1"/>
</dbReference>
<evidence type="ECO:0000313" key="15">
    <source>
        <dbReference type="RefSeq" id="XP_056845421.1"/>
    </source>
</evidence>
<evidence type="ECO:0000256" key="3">
    <source>
        <dbReference type="ARBA" id="ARBA00008056"/>
    </source>
</evidence>
<evidence type="ECO:0000256" key="10">
    <source>
        <dbReference type="ARBA" id="ARBA00052139"/>
    </source>
</evidence>
<evidence type="ECO:0000256" key="1">
    <source>
        <dbReference type="ARBA" id="ARBA00001954"/>
    </source>
</evidence>